<dbReference type="RefSeq" id="WP_090522052.1">
    <property type="nucleotide sequence ID" value="NZ_FNAH01000003.1"/>
</dbReference>
<dbReference type="Gene3D" id="1.25.40.10">
    <property type="entry name" value="Tetratricopeptide repeat domain"/>
    <property type="match status" value="1"/>
</dbReference>
<dbReference type="AlphaFoldDB" id="A0A1G6YR93"/>
<feature type="coiled-coil region" evidence="1">
    <location>
        <begin position="71"/>
        <end position="132"/>
    </location>
</feature>
<keyword evidence="1" id="KW-0175">Coiled coil</keyword>
<keyword evidence="5" id="KW-1185">Reference proteome</keyword>
<dbReference type="STRING" id="591205.SAMN05421538_10351"/>
<dbReference type="InterPro" id="IPR011990">
    <property type="entry name" value="TPR-like_helical_dom_sf"/>
</dbReference>
<evidence type="ECO:0000313" key="4">
    <source>
        <dbReference type="EMBL" id="SDD92929.1"/>
    </source>
</evidence>
<feature type="region of interest" description="Disordered" evidence="2">
    <location>
        <begin position="170"/>
        <end position="190"/>
    </location>
</feature>
<feature type="region of interest" description="Disordered" evidence="2">
    <location>
        <begin position="317"/>
        <end position="344"/>
    </location>
</feature>
<reference evidence="4 5" key="1">
    <citation type="submission" date="2016-10" db="EMBL/GenBank/DDBJ databases">
        <authorList>
            <person name="de Groot N.N."/>
        </authorList>
    </citation>
    <scope>NUCLEOTIDE SEQUENCE [LARGE SCALE GENOMIC DNA]</scope>
    <source>
        <strain evidence="4 5">DSM 22220</strain>
    </source>
</reference>
<evidence type="ECO:0000256" key="1">
    <source>
        <dbReference type="SAM" id="Coils"/>
    </source>
</evidence>
<accession>A0A1G6YR93</accession>
<feature type="signal peptide" evidence="3">
    <location>
        <begin position="1"/>
        <end position="21"/>
    </location>
</feature>
<evidence type="ECO:0000313" key="5">
    <source>
        <dbReference type="Proteomes" id="UP000199344"/>
    </source>
</evidence>
<evidence type="ECO:0000256" key="3">
    <source>
        <dbReference type="SAM" id="SignalP"/>
    </source>
</evidence>
<proteinExistence type="predicted"/>
<name>A0A1G6YR93_9RHOB</name>
<protein>
    <submittedName>
        <fullName evidence="4">TolA-binding protein</fullName>
    </submittedName>
</protein>
<sequence>MRGARLSLLFLVCGAALPAAGQDIAPMGGAIALDDPALVEGLEALPQQGSEAVEQDPVSAGAAAEMDPDTLADMQADLRTISADLQGLRAELLASGAQGFAAAGGDSAIDRMNAMESRIADLTARTEKLSNTIRRVVAETGNRIGDLEFRLCELDPNCDLGALMSEQLGSGAAAPPGAPPASAPPSDISAVVLPPPADTPVDIAPPTEEEHREFAAARRAVEAGRWQEAMTQLDHLVSAHAGGPLTADSLYLLGLAQNAGEMPEAAAKSWLMAFSAAPDGARAAASLLALSEVLGEMGEPGDACPFLEELRRRFPDSAEAAAGTEHPAAAACADQAAPEGDGAD</sequence>
<evidence type="ECO:0000256" key="2">
    <source>
        <dbReference type="SAM" id="MobiDB-lite"/>
    </source>
</evidence>
<dbReference type="EMBL" id="FNAH01000003">
    <property type="protein sequence ID" value="SDD92929.1"/>
    <property type="molecule type" value="Genomic_DNA"/>
</dbReference>
<feature type="compositionally biased region" description="Low complexity" evidence="2">
    <location>
        <begin position="318"/>
        <end position="337"/>
    </location>
</feature>
<organism evidence="4 5">
    <name type="scientific">Paracoccus isoporae</name>
    <dbReference type="NCBI Taxonomy" id="591205"/>
    <lineage>
        <taxon>Bacteria</taxon>
        <taxon>Pseudomonadati</taxon>
        <taxon>Pseudomonadota</taxon>
        <taxon>Alphaproteobacteria</taxon>
        <taxon>Rhodobacterales</taxon>
        <taxon>Paracoccaceae</taxon>
        <taxon>Paracoccus</taxon>
    </lineage>
</organism>
<dbReference type="Proteomes" id="UP000199344">
    <property type="component" value="Unassembled WGS sequence"/>
</dbReference>
<keyword evidence="3" id="KW-0732">Signal</keyword>
<feature type="chain" id="PRO_5011723945" evidence="3">
    <location>
        <begin position="22"/>
        <end position="344"/>
    </location>
</feature>
<dbReference type="SUPFAM" id="SSF48452">
    <property type="entry name" value="TPR-like"/>
    <property type="match status" value="1"/>
</dbReference>
<gene>
    <name evidence="4" type="ORF">SAMN05421538_10351</name>
</gene>
<dbReference type="OrthoDB" id="9763909at2"/>